<keyword evidence="7 8" id="KW-0924">Ammonia transport</keyword>
<feature type="transmembrane region" description="Helical" evidence="8">
    <location>
        <begin position="382"/>
        <end position="400"/>
    </location>
</feature>
<dbReference type="Pfam" id="PF00909">
    <property type="entry name" value="Ammonium_transp"/>
    <property type="match status" value="1"/>
</dbReference>
<dbReference type="KEGG" id="agv:OJF2_25660"/>
<comment type="subcellular location">
    <subcellularLocation>
        <location evidence="8">Cell membrane</location>
        <topology evidence="8">Multi-pass membrane protein</topology>
    </subcellularLocation>
    <subcellularLocation>
        <location evidence="1">Membrane</location>
        <topology evidence="1">Multi-pass membrane protein</topology>
    </subcellularLocation>
</comment>
<evidence type="ECO:0000313" key="12">
    <source>
        <dbReference type="Proteomes" id="UP000324233"/>
    </source>
</evidence>
<keyword evidence="4 8" id="KW-0812">Transmembrane</keyword>
<dbReference type="PANTHER" id="PTHR11730:SF6">
    <property type="entry name" value="AMMONIUM TRANSPORTER"/>
    <property type="match status" value="1"/>
</dbReference>
<feature type="domain" description="Ammonium transporter AmtB-like" evidence="10">
    <location>
        <begin position="102"/>
        <end position="531"/>
    </location>
</feature>
<dbReference type="Gene3D" id="1.10.3430.10">
    <property type="entry name" value="Ammonium transporter AmtB like domains"/>
    <property type="match status" value="1"/>
</dbReference>
<feature type="transmembrane region" description="Helical" evidence="8">
    <location>
        <begin position="141"/>
        <end position="168"/>
    </location>
</feature>
<feature type="transmembrane region" description="Helical" evidence="8">
    <location>
        <begin position="101"/>
        <end position="121"/>
    </location>
</feature>
<evidence type="ECO:0000313" key="11">
    <source>
        <dbReference type="EMBL" id="QEH34033.1"/>
    </source>
</evidence>
<dbReference type="AlphaFoldDB" id="A0A5B9W0H6"/>
<dbReference type="GO" id="GO:0008519">
    <property type="term" value="F:ammonium channel activity"/>
    <property type="evidence" value="ECO:0007669"/>
    <property type="project" value="InterPro"/>
</dbReference>
<feature type="compositionally biased region" description="Low complexity" evidence="9">
    <location>
        <begin position="33"/>
        <end position="59"/>
    </location>
</feature>
<gene>
    <name evidence="11" type="primary">amtB</name>
    <name evidence="11" type="ORF">OJF2_25660</name>
</gene>
<evidence type="ECO:0000256" key="7">
    <source>
        <dbReference type="ARBA" id="ARBA00023177"/>
    </source>
</evidence>
<evidence type="ECO:0000256" key="8">
    <source>
        <dbReference type="RuleBase" id="RU362002"/>
    </source>
</evidence>
<dbReference type="PANTHER" id="PTHR11730">
    <property type="entry name" value="AMMONIUM TRANSPORTER"/>
    <property type="match status" value="1"/>
</dbReference>
<evidence type="ECO:0000256" key="5">
    <source>
        <dbReference type="ARBA" id="ARBA00022989"/>
    </source>
</evidence>
<evidence type="ECO:0000256" key="3">
    <source>
        <dbReference type="ARBA" id="ARBA00022448"/>
    </source>
</evidence>
<feature type="transmembrane region" description="Helical" evidence="8">
    <location>
        <begin position="348"/>
        <end position="370"/>
    </location>
</feature>
<keyword evidence="5 8" id="KW-1133">Transmembrane helix</keyword>
<evidence type="ECO:0000256" key="2">
    <source>
        <dbReference type="ARBA" id="ARBA00005887"/>
    </source>
</evidence>
<keyword evidence="3 8" id="KW-0813">Transport</keyword>
<dbReference type="InterPro" id="IPR001905">
    <property type="entry name" value="Ammonium_transpt"/>
</dbReference>
<protein>
    <recommendedName>
        <fullName evidence="8">Ammonium transporter</fullName>
    </recommendedName>
</protein>
<dbReference type="NCBIfam" id="TIGR00836">
    <property type="entry name" value="amt"/>
    <property type="match status" value="1"/>
</dbReference>
<feature type="compositionally biased region" description="Basic and acidic residues" evidence="9">
    <location>
        <begin position="565"/>
        <end position="574"/>
    </location>
</feature>
<dbReference type="PROSITE" id="PS01219">
    <property type="entry name" value="AMMONIUM_TRANSP"/>
    <property type="match status" value="1"/>
</dbReference>
<comment type="similarity">
    <text evidence="2 8">Belongs to the ammonia transporter channel (TC 1.A.11.2) family.</text>
</comment>
<dbReference type="InterPro" id="IPR029020">
    <property type="entry name" value="Ammonium/urea_transptr"/>
</dbReference>
<proteinExistence type="inferred from homology"/>
<dbReference type="RefSeq" id="WP_210420502.1">
    <property type="nucleotide sequence ID" value="NZ_CP042997.1"/>
</dbReference>
<keyword evidence="6 8" id="KW-0472">Membrane</keyword>
<evidence type="ECO:0000256" key="6">
    <source>
        <dbReference type="ARBA" id="ARBA00023136"/>
    </source>
</evidence>
<dbReference type="Proteomes" id="UP000324233">
    <property type="component" value="Chromosome"/>
</dbReference>
<accession>A0A5B9W0H6</accession>
<evidence type="ECO:0000256" key="4">
    <source>
        <dbReference type="ARBA" id="ARBA00022692"/>
    </source>
</evidence>
<feature type="transmembrane region" description="Helical" evidence="8">
    <location>
        <begin position="436"/>
        <end position="455"/>
    </location>
</feature>
<evidence type="ECO:0000256" key="9">
    <source>
        <dbReference type="SAM" id="MobiDB-lite"/>
    </source>
</evidence>
<evidence type="ECO:0000259" key="10">
    <source>
        <dbReference type="Pfam" id="PF00909"/>
    </source>
</evidence>
<reference evidence="11 12" key="1">
    <citation type="submission" date="2019-08" db="EMBL/GenBank/DDBJ databases">
        <title>Deep-cultivation of Planctomycetes and their phenomic and genomic characterization uncovers novel biology.</title>
        <authorList>
            <person name="Wiegand S."/>
            <person name="Jogler M."/>
            <person name="Boedeker C."/>
            <person name="Pinto D."/>
            <person name="Vollmers J."/>
            <person name="Rivas-Marin E."/>
            <person name="Kohn T."/>
            <person name="Peeters S.H."/>
            <person name="Heuer A."/>
            <person name="Rast P."/>
            <person name="Oberbeckmann S."/>
            <person name="Bunk B."/>
            <person name="Jeske O."/>
            <person name="Meyerdierks A."/>
            <person name="Storesund J.E."/>
            <person name="Kallscheuer N."/>
            <person name="Luecker S."/>
            <person name="Lage O.M."/>
            <person name="Pohl T."/>
            <person name="Merkel B.J."/>
            <person name="Hornburger P."/>
            <person name="Mueller R.-W."/>
            <person name="Bruemmer F."/>
            <person name="Labrenz M."/>
            <person name="Spormann A.M."/>
            <person name="Op den Camp H."/>
            <person name="Overmann J."/>
            <person name="Amann R."/>
            <person name="Jetten M.S.M."/>
            <person name="Mascher T."/>
            <person name="Medema M.H."/>
            <person name="Devos D.P."/>
            <person name="Kaster A.-K."/>
            <person name="Ovreas L."/>
            <person name="Rohde M."/>
            <person name="Galperin M.Y."/>
            <person name="Jogler C."/>
        </authorList>
    </citation>
    <scope>NUCLEOTIDE SEQUENCE [LARGE SCALE GENOMIC DNA]</scope>
    <source>
        <strain evidence="11 12">OJF2</strain>
    </source>
</reference>
<feature type="region of interest" description="Disordered" evidence="9">
    <location>
        <begin position="553"/>
        <end position="574"/>
    </location>
</feature>
<feature type="transmembrane region" description="Helical" evidence="8">
    <location>
        <begin position="277"/>
        <end position="298"/>
    </location>
</feature>
<feature type="transmembrane region" description="Helical" evidence="8">
    <location>
        <begin position="236"/>
        <end position="257"/>
    </location>
</feature>
<sequence length="574" mass="59499">MKRPLSRRLVLGLAMFGWFGLVTLWNGAPAAKGQAPDAPAATTPAPAAPAAPDVTKPAASPDSTGNYTGAGTTGALTLADGKSSLDTVTRDVAMLKINGNMLWALIAGFLVMFMQAGFALVETGLCRAKNVAHTMAMNIAIYGIGMLGYFICGFALQMGGFGPIGVMNGPDILHNMVKFELFGKPFEVLGYSGFFLAGDANDMSVLTLFLFQMVFMDTTATIPTGALAERWKFSAFVAYGFVLSMLIYPVYGCWVWGGGWLADLGVNFGLGNGHIDFAGSSVVHMTGGVTALAGAIILGPRIGKFNKDGSANAIPGHNIAMVVLGTLILAFGWFGFNGGSTLALADGRIASVCVCTMLAGSAGFMTAQTYMWMVFGKPDPTMACNGLLAGLVAITAPCAFVNPITAVIIGGIAGVLVIWSVLFVERVLKLDDPVGAISVHGVCGAFGCLMIGLFADGKYGAGWNGVADKAPLGLFYGGGVGQLTAQAIGVAANVLWVFPVAYISFFVIEKTIGNRVPAKDEIEGLDIPEMGVLGYVNEDPIIVKNAGAEHISTHGPGVPSSLGKAETKAPVHHA</sequence>
<dbReference type="SUPFAM" id="SSF111352">
    <property type="entry name" value="Ammonium transporter"/>
    <property type="match status" value="1"/>
</dbReference>
<dbReference type="InterPro" id="IPR024041">
    <property type="entry name" value="NH4_transpt_AmtB-like_dom"/>
</dbReference>
<dbReference type="InterPro" id="IPR018047">
    <property type="entry name" value="Ammonium_transpt_CS"/>
</dbReference>
<organism evidence="11 12">
    <name type="scientific">Aquisphaera giovannonii</name>
    <dbReference type="NCBI Taxonomy" id="406548"/>
    <lineage>
        <taxon>Bacteria</taxon>
        <taxon>Pseudomonadati</taxon>
        <taxon>Planctomycetota</taxon>
        <taxon>Planctomycetia</taxon>
        <taxon>Isosphaerales</taxon>
        <taxon>Isosphaeraceae</taxon>
        <taxon>Aquisphaera</taxon>
    </lineage>
</organism>
<feature type="region of interest" description="Disordered" evidence="9">
    <location>
        <begin position="33"/>
        <end position="68"/>
    </location>
</feature>
<name>A0A5B9W0H6_9BACT</name>
<dbReference type="EMBL" id="CP042997">
    <property type="protein sequence ID" value="QEH34033.1"/>
    <property type="molecule type" value="Genomic_DNA"/>
</dbReference>
<feature type="transmembrane region" description="Helical" evidence="8">
    <location>
        <begin position="406"/>
        <end position="424"/>
    </location>
</feature>
<feature type="transmembrane region" description="Helical" evidence="8">
    <location>
        <begin position="483"/>
        <end position="508"/>
    </location>
</feature>
<feature type="transmembrane region" description="Helical" evidence="8">
    <location>
        <begin position="319"/>
        <end position="336"/>
    </location>
</feature>
<keyword evidence="12" id="KW-1185">Reference proteome</keyword>
<dbReference type="GO" id="GO:0097272">
    <property type="term" value="P:ammonium homeostasis"/>
    <property type="evidence" value="ECO:0007669"/>
    <property type="project" value="TreeGrafter"/>
</dbReference>
<evidence type="ECO:0000256" key="1">
    <source>
        <dbReference type="ARBA" id="ARBA00004141"/>
    </source>
</evidence>
<dbReference type="GO" id="GO:0005886">
    <property type="term" value="C:plasma membrane"/>
    <property type="evidence" value="ECO:0007669"/>
    <property type="project" value="UniProtKB-SubCell"/>
</dbReference>